<dbReference type="InterPro" id="IPR002477">
    <property type="entry name" value="Peptidoglycan-bd-like"/>
</dbReference>
<evidence type="ECO:0000259" key="2">
    <source>
        <dbReference type="Pfam" id="PF01471"/>
    </source>
</evidence>
<evidence type="ECO:0000259" key="3">
    <source>
        <dbReference type="Pfam" id="PF01476"/>
    </source>
</evidence>
<evidence type="ECO:0000256" key="1">
    <source>
        <dbReference type="SAM" id="MobiDB-lite"/>
    </source>
</evidence>
<organism evidence="4 5">
    <name type="scientific">Sulfobacillus harzensis</name>
    <dbReference type="NCBI Taxonomy" id="2729629"/>
    <lineage>
        <taxon>Bacteria</taxon>
        <taxon>Bacillati</taxon>
        <taxon>Bacillota</taxon>
        <taxon>Clostridia</taxon>
        <taxon>Eubacteriales</taxon>
        <taxon>Clostridiales Family XVII. Incertae Sedis</taxon>
        <taxon>Sulfobacillus</taxon>
    </lineage>
</organism>
<dbReference type="RefSeq" id="WP_169100510.1">
    <property type="nucleotide sequence ID" value="NZ_JABBVZ010000048.1"/>
</dbReference>
<dbReference type="SUPFAM" id="SSF47090">
    <property type="entry name" value="PGBD-like"/>
    <property type="match status" value="1"/>
</dbReference>
<dbReference type="InterPro" id="IPR036365">
    <property type="entry name" value="PGBD-like_sf"/>
</dbReference>
<evidence type="ECO:0000313" key="4">
    <source>
        <dbReference type="EMBL" id="NMP23332.1"/>
    </source>
</evidence>
<dbReference type="GO" id="GO:0005975">
    <property type="term" value="P:carbohydrate metabolic process"/>
    <property type="evidence" value="ECO:0007669"/>
    <property type="project" value="InterPro"/>
</dbReference>
<dbReference type="InterPro" id="IPR036366">
    <property type="entry name" value="PGBDSf"/>
</dbReference>
<protein>
    <submittedName>
        <fullName evidence="4">LysM peptidoglycan-binding domain-containing protein</fullName>
    </submittedName>
</protein>
<name>A0A7Y0L5H7_9FIRM</name>
<dbReference type="AlphaFoldDB" id="A0A7Y0L5H7"/>
<feature type="compositionally biased region" description="Low complexity" evidence="1">
    <location>
        <begin position="216"/>
        <end position="232"/>
    </location>
</feature>
<comment type="caution">
    <text evidence="4">The sequence shown here is derived from an EMBL/GenBank/DDBJ whole genome shotgun (WGS) entry which is preliminary data.</text>
</comment>
<feature type="domain" description="LysM" evidence="3">
    <location>
        <begin position="172"/>
        <end position="212"/>
    </location>
</feature>
<dbReference type="Pfam" id="PF01476">
    <property type="entry name" value="LysM"/>
    <property type="match status" value="1"/>
</dbReference>
<dbReference type="Pfam" id="PF01471">
    <property type="entry name" value="PG_binding_1"/>
    <property type="match status" value="1"/>
</dbReference>
<accession>A0A7Y0L5H7</accession>
<dbReference type="SUPFAM" id="SSF54106">
    <property type="entry name" value="LysM domain"/>
    <property type="match status" value="1"/>
</dbReference>
<dbReference type="InterPro" id="IPR036779">
    <property type="entry name" value="LysM_dom_sf"/>
</dbReference>
<dbReference type="SUPFAM" id="SSF88713">
    <property type="entry name" value="Glycoside hydrolase/deacetylase"/>
    <property type="match status" value="1"/>
</dbReference>
<dbReference type="InterPro" id="IPR018392">
    <property type="entry name" value="LysM"/>
</dbReference>
<feature type="compositionally biased region" description="Pro residues" evidence="1">
    <location>
        <begin position="238"/>
        <end position="247"/>
    </location>
</feature>
<dbReference type="EMBL" id="JABBVZ010000048">
    <property type="protein sequence ID" value="NMP23332.1"/>
    <property type="molecule type" value="Genomic_DNA"/>
</dbReference>
<feature type="region of interest" description="Disordered" evidence="1">
    <location>
        <begin position="216"/>
        <end position="250"/>
    </location>
</feature>
<feature type="domain" description="Peptidoglycan binding-like" evidence="2">
    <location>
        <begin position="103"/>
        <end position="154"/>
    </location>
</feature>
<gene>
    <name evidence="4" type="ORF">HIJ39_13385</name>
</gene>
<evidence type="ECO:0000313" key="5">
    <source>
        <dbReference type="Proteomes" id="UP000533476"/>
    </source>
</evidence>
<dbReference type="Gene3D" id="1.10.101.10">
    <property type="entry name" value="PGBD-like superfamily/PGBD"/>
    <property type="match status" value="1"/>
</dbReference>
<proteinExistence type="predicted"/>
<dbReference type="InterPro" id="IPR011330">
    <property type="entry name" value="Glyco_hydro/deAcase_b/a-brl"/>
</dbReference>
<reference evidence="4 5" key="1">
    <citation type="submission" date="2020-04" db="EMBL/GenBank/DDBJ databases">
        <authorList>
            <person name="Zhang R."/>
            <person name="Schippers A."/>
        </authorList>
    </citation>
    <scope>NUCLEOTIDE SEQUENCE [LARGE SCALE GENOMIC DNA]</scope>
    <source>
        <strain evidence="4 5">DSM 109850</strain>
    </source>
</reference>
<keyword evidence="5" id="KW-1185">Reference proteome</keyword>
<sequence>MASNLGHVMSSILSIALVTSGGGSANFWQVGHSGYTVAEIQADLGVLGFNAGAVNGRVSGSLLQAADDYAAAFGLQSKAGIKTDLAVTLKVLGTVPSGTHGTVVLAVESDLKTLGLYHGPLNGQWSSALETAIKSFQTKLGQPGDGVLSAATLQNIAHLTAVRVTAQHHWSYQAQAGDTLRALAFAAGLPYQGFLNANNEHGSSLWAGQTIHWTTASAKPSKPAQSPSPTAPNHKSPPSSPTLPASPPSTGVLANLKPVADLVLLNPRTAEVRALIRAEESAHVSLDVSVSGQWALTHANLMQTLSRLGNELDLSGYSGENLNQLPGWGVQQELSWGMAAFQKSTGSAPTFLIMRAQPNQTVKQDADKLHLVAMAPNQVIRAQKQRTATTIAALLAKPNQVVEVTVPLNWSGLFHTLKGKGFVFETLGQIWAGE</sequence>
<dbReference type="Proteomes" id="UP000533476">
    <property type="component" value="Unassembled WGS sequence"/>
</dbReference>